<evidence type="ECO:0000256" key="1">
    <source>
        <dbReference type="ARBA" id="ARBA00022801"/>
    </source>
</evidence>
<gene>
    <name evidence="2" type="ORF">COX35_02880</name>
</gene>
<comment type="caution">
    <text evidence="2">The sequence shown here is derived from an EMBL/GenBank/DDBJ whole genome shotgun (WGS) entry which is preliminary data.</text>
</comment>
<dbReference type="AlphaFoldDB" id="A0A2G9YXR3"/>
<sequence>NGIIHYPKTAAPGQNGNMVVSGHSSNYVWVKGNYNYIFKDLNNLASGDIVDVKTIQQNGRAIVYHYKINGFKKIVSPDDPVIFENTPESMLTLSTCWPLGTNFRRLIVKADLVK</sequence>
<dbReference type="GO" id="GO:0016787">
    <property type="term" value="F:hydrolase activity"/>
    <property type="evidence" value="ECO:0007669"/>
    <property type="project" value="UniProtKB-KW"/>
</dbReference>
<evidence type="ECO:0000313" key="2">
    <source>
        <dbReference type="EMBL" id="PIP24054.1"/>
    </source>
</evidence>
<reference evidence="2 3" key="1">
    <citation type="submission" date="2017-09" db="EMBL/GenBank/DDBJ databases">
        <title>Depth-based differentiation of microbial function through sediment-hosted aquifers and enrichment of novel symbionts in the deep terrestrial subsurface.</title>
        <authorList>
            <person name="Probst A.J."/>
            <person name="Ladd B."/>
            <person name="Jarett J.K."/>
            <person name="Geller-Mcgrath D.E."/>
            <person name="Sieber C.M."/>
            <person name="Emerson J.B."/>
            <person name="Anantharaman K."/>
            <person name="Thomas B.C."/>
            <person name="Malmstrom R."/>
            <person name="Stieglmeier M."/>
            <person name="Klingl A."/>
            <person name="Woyke T."/>
            <person name="Ryan C.M."/>
            <person name="Banfield J.F."/>
        </authorList>
    </citation>
    <scope>NUCLEOTIDE SEQUENCE [LARGE SCALE GENOMIC DNA]</scope>
    <source>
        <strain evidence="2">CG23_combo_of_CG06-09_8_20_14_all_37_18</strain>
    </source>
</reference>
<accession>A0A2G9YXR3</accession>
<dbReference type="CDD" id="cd05830">
    <property type="entry name" value="Sortase_E"/>
    <property type="match status" value="1"/>
</dbReference>
<organism evidence="2 3">
    <name type="scientific">Candidatus Nealsonbacteria bacterium CG23_combo_of_CG06-09_8_20_14_all_37_18</name>
    <dbReference type="NCBI Taxonomy" id="1974720"/>
    <lineage>
        <taxon>Bacteria</taxon>
        <taxon>Candidatus Nealsoniibacteriota</taxon>
    </lineage>
</organism>
<dbReference type="InterPro" id="IPR023365">
    <property type="entry name" value="Sortase_dom-sf"/>
</dbReference>
<dbReference type="EMBL" id="PCRQ01000083">
    <property type="protein sequence ID" value="PIP24054.1"/>
    <property type="molecule type" value="Genomic_DNA"/>
</dbReference>
<evidence type="ECO:0000313" key="3">
    <source>
        <dbReference type="Proteomes" id="UP000229952"/>
    </source>
</evidence>
<proteinExistence type="predicted"/>
<dbReference type="Gene3D" id="2.40.260.10">
    <property type="entry name" value="Sortase"/>
    <property type="match status" value="1"/>
</dbReference>
<dbReference type="InterPro" id="IPR005754">
    <property type="entry name" value="Sortase"/>
</dbReference>
<keyword evidence="1" id="KW-0378">Hydrolase</keyword>
<dbReference type="Pfam" id="PF04203">
    <property type="entry name" value="Sortase"/>
    <property type="match status" value="1"/>
</dbReference>
<evidence type="ECO:0008006" key="4">
    <source>
        <dbReference type="Google" id="ProtNLM"/>
    </source>
</evidence>
<dbReference type="Proteomes" id="UP000229952">
    <property type="component" value="Unassembled WGS sequence"/>
</dbReference>
<feature type="non-terminal residue" evidence="2">
    <location>
        <position position="1"/>
    </location>
</feature>
<dbReference type="NCBIfam" id="TIGR01076">
    <property type="entry name" value="sortase_fam"/>
    <property type="match status" value="1"/>
</dbReference>
<name>A0A2G9YXR3_9BACT</name>
<dbReference type="InterPro" id="IPR042003">
    <property type="entry name" value="Sortase_E"/>
</dbReference>
<protein>
    <recommendedName>
        <fullName evidence="4">Sortase</fullName>
    </recommendedName>
</protein>
<dbReference type="SUPFAM" id="SSF63817">
    <property type="entry name" value="Sortase"/>
    <property type="match status" value="1"/>
</dbReference>